<protein>
    <submittedName>
        <fullName evidence="2">Uncharacterized protein</fullName>
    </submittedName>
</protein>
<sequence length="183" mass="21114">MIYFDKNRFMAQSRPNLIRSIAISFLYPIQLFYLFGYVPLANAIDPSFVPIIIGNNTESLLFYINSIMCPFTTILFLKNGVVNFVSHHKEDPRRWVNFVVIGTRQEYLVLDDAVIKMIVYLVSDYFNGGEEQEFRTKLKNLLTSNRLKLSSQVHEDLIIMEIQGQGSYMASNPLHPLVKIAVK</sequence>
<dbReference type="EMBL" id="NPIB01000002">
    <property type="protein sequence ID" value="PLC59262.1"/>
    <property type="molecule type" value="Genomic_DNA"/>
</dbReference>
<organism evidence="2 3">
    <name type="scientific">Photobacterium carnosum</name>
    <dbReference type="NCBI Taxonomy" id="2023717"/>
    <lineage>
        <taxon>Bacteria</taxon>
        <taxon>Pseudomonadati</taxon>
        <taxon>Pseudomonadota</taxon>
        <taxon>Gammaproteobacteria</taxon>
        <taxon>Vibrionales</taxon>
        <taxon>Vibrionaceae</taxon>
        <taxon>Photobacterium</taxon>
    </lineage>
</organism>
<keyword evidence="3" id="KW-1185">Reference proteome</keyword>
<reference evidence="2 3" key="1">
    <citation type="journal article" date="2018" name="Syst. Appl. Microbiol.">
        <title>Photobacterium carnosum sp. nov., isolated from spoiled modified atmosphere packaged poultry meat.</title>
        <authorList>
            <person name="Hilgarth M."/>
            <person name="Fuertes S."/>
            <person name="Ehrmann M."/>
            <person name="Vogel R.F."/>
        </authorList>
    </citation>
    <scope>NUCLEOTIDE SEQUENCE [LARGE SCALE GENOMIC DNA]</scope>
    <source>
        <strain evidence="2 3">TMW 2.2021</strain>
    </source>
</reference>
<dbReference type="RefSeq" id="WP_101767465.1">
    <property type="nucleotide sequence ID" value="NZ_BPPU01000003.1"/>
</dbReference>
<keyword evidence="1" id="KW-1133">Transmembrane helix</keyword>
<evidence type="ECO:0000313" key="3">
    <source>
        <dbReference type="Proteomes" id="UP000234420"/>
    </source>
</evidence>
<comment type="caution">
    <text evidence="2">The sequence shown here is derived from an EMBL/GenBank/DDBJ whole genome shotgun (WGS) entry which is preliminary data.</text>
</comment>
<dbReference type="GeneID" id="69965905"/>
<feature type="transmembrane region" description="Helical" evidence="1">
    <location>
        <begin position="21"/>
        <end position="40"/>
    </location>
</feature>
<evidence type="ECO:0000256" key="1">
    <source>
        <dbReference type="SAM" id="Phobius"/>
    </source>
</evidence>
<dbReference type="Proteomes" id="UP000234420">
    <property type="component" value="Unassembled WGS sequence"/>
</dbReference>
<keyword evidence="1" id="KW-0472">Membrane</keyword>
<gene>
    <name evidence="2" type="ORF">CIK00_03065</name>
</gene>
<name>A0A2N4UW62_9GAMM</name>
<feature type="transmembrane region" description="Helical" evidence="1">
    <location>
        <begin position="60"/>
        <end position="85"/>
    </location>
</feature>
<dbReference type="AlphaFoldDB" id="A0A2N4UW62"/>
<evidence type="ECO:0000313" key="2">
    <source>
        <dbReference type="EMBL" id="PLC59262.1"/>
    </source>
</evidence>
<accession>A0A2N4UW62</accession>
<proteinExistence type="predicted"/>
<keyword evidence="1" id="KW-0812">Transmembrane</keyword>